<organism evidence="1 2">
    <name type="scientific">Entomophthora muscae</name>
    <dbReference type="NCBI Taxonomy" id="34485"/>
    <lineage>
        <taxon>Eukaryota</taxon>
        <taxon>Fungi</taxon>
        <taxon>Fungi incertae sedis</taxon>
        <taxon>Zoopagomycota</taxon>
        <taxon>Entomophthoromycotina</taxon>
        <taxon>Entomophthoromycetes</taxon>
        <taxon>Entomophthorales</taxon>
        <taxon>Entomophthoraceae</taxon>
        <taxon>Entomophthora</taxon>
    </lineage>
</organism>
<proteinExistence type="predicted"/>
<sequence length="680" mass="75006">MSAPKDLPNASKRRLDNQRLSTSINADQKLTQHFTGIPSSPTRSFLSNRSERPSSQAFSFRESMVEPPSSLGRNNGEDTAKLIKNYLVQPEEGNDSSSIKSNDEGVDTASYSASYTLKGGAITRDIYRWQESRETAFKNRRSLSFSGLYPTSSIHESEDGQDGFLVGDMLQPGGFRRHFVHQRAIDEGRSPPNFLTRNFIDFLALYGHFAGEDYPSDEDDEQDEASAAEENSYNGSRRRFQRDIENLDDESTPLIIPQKAKPTSAATASTQKCFFLLMKSFIGTGVLFLPRSFYNGGMVFSTLTLIFVAVIALYCMLLLVECYHLTGGSFGDIGKRLYGPYARYAVLGSIVFSQLGFCCAYTIFVAKNMRELVVTVTNCNINLSEGTYIFGQLLVYIPMALVRKIKYFSIAALVADVFILAGLGYIYYFDITTLATAGAANYQNFNSENFALMIGTAIFTFEGIGLVLPIAESMKEPQQFPKVLSWTVSISAFTFTSIAALCYATFGDKVDAVVLLNLPREKPMVQGVQLLYSLAITFSVPLQLFPALRILEGYFFPRGSGKSIPLIKWQKNLFRAGLCTFFAWVAFVGSASLDNFVSMIGAFACVPLCFIYPALFHLRAISLASPEQIAASPVPISNGPRQIMIDGVLAIFGVLMMAYVSIVNITSWSAPEASGPDFCT</sequence>
<keyword evidence="2" id="KW-1185">Reference proteome</keyword>
<gene>
    <name evidence="1" type="ORF">DSO57_1009527</name>
</gene>
<dbReference type="Proteomes" id="UP001165960">
    <property type="component" value="Unassembled WGS sequence"/>
</dbReference>
<reference evidence="1" key="1">
    <citation type="submission" date="2022-04" db="EMBL/GenBank/DDBJ databases">
        <title>Genome of the entomopathogenic fungus Entomophthora muscae.</title>
        <authorList>
            <person name="Elya C."/>
            <person name="Lovett B.R."/>
            <person name="Lee E."/>
            <person name="Macias A.M."/>
            <person name="Hajek A.E."/>
            <person name="De Bivort B.L."/>
            <person name="Kasson M.T."/>
            <person name="De Fine Licht H.H."/>
            <person name="Stajich J.E."/>
        </authorList>
    </citation>
    <scope>NUCLEOTIDE SEQUENCE</scope>
    <source>
        <strain evidence="1">Berkeley</strain>
    </source>
</reference>
<accession>A0ACC2RLE0</accession>
<dbReference type="EMBL" id="QTSX02007130">
    <property type="protein sequence ID" value="KAJ9050910.1"/>
    <property type="molecule type" value="Genomic_DNA"/>
</dbReference>
<protein>
    <submittedName>
        <fullName evidence="1">Uncharacterized protein</fullName>
    </submittedName>
</protein>
<name>A0ACC2RLE0_9FUNG</name>
<evidence type="ECO:0000313" key="1">
    <source>
        <dbReference type="EMBL" id="KAJ9050910.1"/>
    </source>
</evidence>
<comment type="caution">
    <text evidence="1">The sequence shown here is derived from an EMBL/GenBank/DDBJ whole genome shotgun (WGS) entry which is preliminary data.</text>
</comment>
<evidence type="ECO:0000313" key="2">
    <source>
        <dbReference type="Proteomes" id="UP001165960"/>
    </source>
</evidence>